<proteinExistence type="predicted"/>
<keyword evidence="2" id="KW-1185">Reference proteome</keyword>
<gene>
    <name evidence="1" type="ORF">B5V02_07455</name>
</gene>
<accession>A0A2W7C9Z3</accession>
<reference evidence="2" key="1">
    <citation type="submission" date="2017-03" db="EMBL/GenBank/DDBJ databases">
        <authorList>
            <person name="Safronova V.I."/>
            <person name="Sazanova A.L."/>
            <person name="Chirak E.R."/>
        </authorList>
    </citation>
    <scope>NUCLEOTIDE SEQUENCE [LARGE SCALE GENOMIC DNA]</scope>
    <source>
        <strain evidence="2">Ach-343</strain>
    </source>
</reference>
<organism evidence="1 2">
    <name type="scientific">Mesorhizobium kowhaii</name>
    <dbReference type="NCBI Taxonomy" id="1300272"/>
    <lineage>
        <taxon>Bacteria</taxon>
        <taxon>Pseudomonadati</taxon>
        <taxon>Pseudomonadota</taxon>
        <taxon>Alphaproteobacteria</taxon>
        <taxon>Hyphomicrobiales</taxon>
        <taxon>Phyllobacteriaceae</taxon>
        <taxon>Mesorhizobium</taxon>
    </lineage>
</organism>
<protein>
    <submittedName>
        <fullName evidence="1">Uncharacterized protein</fullName>
    </submittedName>
</protein>
<dbReference type="EMBL" id="MZXV01000013">
    <property type="protein sequence ID" value="PZV39754.1"/>
    <property type="molecule type" value="Genomic_DNA"/>
</dbReference>
<sequence>MLKEQITMPSTRVPAAGEAVPATEVMPILGRFSRRALLGVIASVPTLMAATAASGSTTPETIDDPLLDAVRAFRAGMADYNVNSPDDDDEAVAYIEVSYGPPMEVLEEWEQPAKTHAGALEALRLVAEENSAYEASPLVGPLLAAAIAYFEVQS</sequence>
<evidence type="ECO:0000313" key="2">
    <source>
        <dbReference type="Proteomes" id="UP000248616"/>
    </source>
</evidence>
<evidence type="ECO:0000313" key="1">
    <source>
        <dbReference type="EMBL" id="PZV39754.1"/>
    </source>
</evidence>
<name>A0A2W7C9Z3_9HYPH</name>
<dbReference type="Proteomes" id="UP000248616">
    <property type="component" value="Unassembled WGS sequence"/>
</dbReference>
<comment type="caution">
    <text evidence="1">The sequence shown here is derived from an EMBL/GenBank/DDBJ whole genome shotgun (WGS) entry which is preliminary data.</text>
</comment>
<dbReference type="AlphaFoldDB" id="A0A2W7C9Z3"/>